<reference evidence="2" key="2">
    <citation type="submission" date="2021-02" db="EMBL/GenBank/DDBJ databases">
        <authorList>
            <person name="Kimball J.A."/>
            <person name="Haas M.W."/>
            <person name="Macchietto M."/>
            <person name="Kono T."/>
            <person name="Duquette J."/>
            <person name="Shao M."/>
        </authorList>
    </citation>
    <scope>NUCLEOTIDE SEQUENCE</scope>
    <source>
        <tissue evidence="2">Fresh leaf tissue</tissue>
    </source>
</reference>
<protein>
    <submittedName>
        <fullName evidence="2">Uncharacterized protein</fullName>
    </submittedName>
</protein>
<evidence type="ECO:0000256" key="1">
    <source>
        <dbReference type="SAM" id="MobiDB-lite"/>
    </source>
</evidence>
<comment type="caution">
    <text evidence="2">The sequence shown here is derived from an EMBL/GenBank/DDBJ whole genome shotgun (WGS) entry which is preliminary data.</text>
</comment>
<proteinExistence type="predicted"/>
<feature type="region of interest" description="Disordered" evidence="1">
    <location>
        <begin position="1"/>
        <end position="78"/>
    </location>
</feature>
<feature type="compositionally biased region" description="Acidic residues" evidence="1">
    <location>
        <begin position="26"/>
        <end position="48"/>
    </location>
</feature>
<sequence>MQEMNLEGPEYLPKGISRSSLRGPEEDFEGDPEEGSEEDSEAAPEEDSERVQIGLQKGSGEGMEDSRRLGYGLGPEGS</sequence>
<name>A0A8J6BP43_ZIZPA</name>
<dbReference type="AlphaFoldDB" id="A0A8J6BP43"/>
<organism evidence="2 3">
    <name type="scientific">Zizania palustris</name>
    <name type="common">Northern wild rice</name>
    <dbReference type="NCBI Taxonomy" id="103762"/>
    <lineage>
        <taxon>Eukaryota</taxon>
        <taxon>Viridiplantae</taxon>
        <taxon>Streptophyta</taxon>
        <taxon>Embryophyta</taxon>
        <taxon>Tracheophyta</taxon>
        <taxon>Spermatophyta</taxon>
        <taxon>Magnoliopsida</taxon>
        <taxon>Liliopsida</taxon>
        <taxon>Poales</taxon>
        <taxon>Poaceae</taxon>
        <taxon>BOP clade</taxon>
        <taxon>Oryzoideae</taxon>
        <taxon>Oryzeae</taxon>
        <taxon>Zizaniinae</taxon>
        <taxon>Zizania</taxon>
    </lineage>
</organism>
<accession>A0A8J6BP43</accession>
<reference evidence="2" key="1">
    <citation type="journal article" date="2021" name="bioRxiv">
        <title>Whole Genome Assembly and Annotation of Northern Wild Rice, Zizania palustris L., Supports a Whole Genome Duplication in the Zizania Genus.</title>
        <authorList>
            <person name="Haas M."/>
            <person name="Kono T."/>
            <person name="Macchietto M."/>
            <person name="Millas R."/>
            <person name="McGilp L."/>
            <person name="Shao M."/>
            <person name="Duquette J."/>
            <person name="Hirsch C.N."/>
            <person name="Kimball J."/>
        </authorList>
    </citation>
    <scope>NUCLEOTIDE SEQUENCE</scope>
    <source>
        <tissue evidence="2">Fresh leaf tissue</tissue>
    </source>
</reference>
<dbReference type="EMBL" id="JAAALK010000082">
    <property type="protein sequence ID" value="KAG8088585.1"/>
    <property type="molecule type" value="Genomic_DNA"/>
</dbReference>
<evidence type="ECO:0000313" key="3">
    <source>
        <dbReference type="Proteomes" id="UP000729402"/>
    </source>
</evidence>
<evidence type="ECO:0000313" key="2">
    <source>
        <dbReference type="EMBL" id="KAG8088585.1"/>
    </source>
</evidence>
<keyword evidence="3" id="KW-1185">Reference proteome</keyword>
<dbReference type="Proteomes" id="UP000729402">
    <property type="component" value="Unassembled WGS sequence"/>
</dbReference>
<gene>
    <name evidence="2" type="ORF">GUJ93_ZPchr0010g7303</name>
</gene>